<proteinExistence type="predicted"/>
<keyword evidence="2" id="KW-1185">Reference proteome</keyword>
<organism evidence="1 2">
    <name type="scientific">Yoonia rhodophyticola</name>
    <dbReference type="NCBI Taxonomy" id="3137370"/>
    <lineage>
        <taxon>Bacteria</taxon>
        <taxon>Pseudomonadati</taxon>
        <taxon>Pseudomonadota</taxon>
        <taxon>Alphaproteobacteria</taxon>
        <taxon>Rhodobacterales</taxon>
        <taxon>Paracoccaceae</taxon>
        <taxon>Yoonia</taxon>
    </lineage>
</organism>
<evidence type="ECO:0000313" key="1">
    <source>
        <dbReference type="EMBL" id="WZU67689.1"/>
    </source>
</evidence>
<reference evidence="1" key="1">
    <citation type="submission" date="2024-04" db="EMBL/GenBank/DDBJ databases">
        <title>Phylogenomic analyses of a clade within the roseobacter group suggest taxonomic reassignments of species of the genera Aestuariivita, Citreicella, Loktanella, Nautella, Pelagibaca, Ruegeria, Thalassobius, Thiobacimonas and Tropicibacter, and the proposal o.</title>
        <authorList>
            <person name="Jeon C.O."/>
        </authorList>
    </citation>
    <scope>NUCLEOTIDE SEQUENCE</scope>
    <source>
        <strain evidence="1">SS1-5</strain>
    </source>
</reference>
<gene>
    <name evidence="1" type="ORF">AABB31_22725</name>
</gene>
<dbReference type="Proteomes" id="UP001470809">
    <property type="component" value="Chromosome"/>
</dbReference>
<name>A0AAN0MAG2_9RHOB</name>
<accession>A0AAN0MAG2</accession>
<dbReference type="EMBL" id="CP151767">
    <property type="protein sequence ID" value="WZU67689.1"/>
    <property type="molecule type" value="Genomic_DNA"/>
</dbReference>
<evidence type="ECO:0000313" key="2">
    <source>
        <dbReference type="Proteomes" id="UP001470809"/>
    </source>
</evidence>
<sequence length="81" mass="8874">MSKKFGGDAFQIDDLFLSIKTLRPQVSLALPLLGDGPTLPICDDGLKDVVFGRLRTGLEIIETRLPKTAWADCHANFATPF</sequence>
<dbReference type="AlphaFoldDB" id="A0AAN0MAG2"/>
<protein>
    <submittedName>
        <fullName evidence="1">Uncharacterized protein</fullName>
    </submittedName>
</protein>